<reference evidence="10" key="1">
    <citation type="submission" date="2014-05" db="EMBL/GenBank/DDBJ databases">
        <title>The genome and life-stage specific transcriptomes of Globodera pallida elucidate key aspects of plant parasitism by a cyst nematode.</title>
        <authorList>
            <person name="Cotton J.A."/>
            <person name="Lilley C.J."/>
            <person name="Jones L.M."/>
            <person name="Kikuchi T."/>
            <person name="Reid A.J."/>
            <person name="Thorpe P."/>
            <person name="Tsai I.J."/>
            <person name="Beasley H."/>
            <person name="Blok V."/>
            <person name="Cock P.J.A."/>
            <person name="Van den Akker S.E."/>
            <person name="Holroyd N."/>
            <person name="Hunt M."/>
            <person name="Mantelin S."/>
            <person name="Naghra H."/>
            <person name="Pain A."/>
            <person name="Palomares-Rius J.E."/>
            <person name="Zarowiecki M."/>
            <person name="Berriman M."/>
            <person name="Jones J.T."/>
            <person name="Urwin P.E."/>
        </authorList>
    </citation>
    <scope>NUCLEOTIDE SEQUENCE [LARGE SCALE GENOMIC DNA]</scope>
    <source>
        <strain evidence="10">Lindley</strain>
    </source>
</reference>
<evidence type="ECO:0000256" key="3">
    <source>
        <dbReference type="ARBA" id="ARBA00011532"/>
    </source>
</evidence>
<evidence type="ECO:0000256" key="1">
    <source>
        <dbReference type="ARBA" id="ARBA00005006"/>
    </source>
</evidence>
<feature type="region of interest" description="Disordered" evidence="9">
    <location>
        <begin position="860"/>
        <end position="888"/>
    </location>
</feature>
<sequence length="1113" mass="124340">MSGDKQIDGCVTKVSNCASKWHKMIEKLHQLKRFRLNTGNINNYVELKLKRFTNSAEELAECLKLMMNCLPDDTHVSEEGTLLLADKKHCENKYERDDLKITLKLFMESFEFQHLKDATEAVLKQLDTDVIEQLIIAFPSPDETNLKDGEVDERWFAHVKRIWKEAETELVDTGRVTTLGVADVQIAELRRLCDEVRVKPRAVHVFIEGCCVVPPELQEYAKKNIIQLLTHNDPRPFPLADLIPWWVRRRSLMAEKGFIVQFLTAEEKTIINGTAREGLHFGGHFALSHTPRRCLLPALFPPSHPPMAPLILAPFPLFLLILCFSSAASSPSLSTPSACASVPSAHSLVCSCSSSASSSSSSSSSGGHLQLSSASLPDLLHQLVVHSCARLTIASGTFRGKTIVEHIKLLDIVRLDLRPDAFRAIRRSPRLFLLQNSHLPSVPPLSFAGLTRLKHFWWRNISIGRVHENAFAKASWPSSTTFTSTRQTSKPSIRVPLDISIGLATFFFRDGIRIGRMGARVFSGTRVGELVVEEATLKADAGVFGGLKAARVRISDCWWGETDAGRRRKGRRTRKRRTQEEAVEVDEMLIRNCTMYRMPRLSGASIGLFRVQNSTIGRLARADVRENGLPNGARRPFSRPTSMSEFPSPPAPNFNFNTNSTPTILHKSTSLQTPSISLQLIIVNCNIRFMSVPSGVHSPVSPNFHRSVFIRNSSILRWVGSPFATPFFPFRQFLIEDSNLEFGSNDNSPAALEGPFARLSVSDSFRIVRSQIGAQMSGADESPPPFGGSKIGTLEVTECRLLRAPGNALLNDVEVMERLSVSDTQWPCSKDYCGTEGLFLAPNSHRNLHWQFTSNRCFEGREEEEEENMTPTATLSLPSHSSSSLCDSSPSSSPEFVCRRTGPLEECMCRPVGPASPSHRRYVHLPSSSALLFLIGDCPEHSLVLHSSALPSVQSLYVFRVAQLVISSVPPSLRHLNILHSAVSISNPNAFSGVHLFELAVDESHLEGLVPEGTLHRGQFERVRLEGVDNGWRQTIRELAEVEEGATDRWKNIEDGSPEGMAQTRRRGVPQKRTKDEEEEQWAEGNGQRRPRTLSKRWTMVRMMTMMICWKII</sequence>
<keyword evidence="10" id="KW-1185">Reference proteome</keyword>
<accession>A0A183C3B3</accession>
<evidence type="ECO:0000256" key="2">
    <source>
        <dbReference type="ARBA" id="ARBA00008612"/>
    </source>
</evidence>
<feature type="region of interest" description="Disordered" evidence="9">
    <location>
        <begin position="627"/>
        <end position="649"/>
    </location>
</feature>
<dbReference type="InterPro" id="IPR032963">
    <property type="entry name" value="Gclm"/>
</dbReference>
<dbReference type="Gene3D" id="3.20.20.100">
    <property type="entry name" value="NADP-dependent oxidoreductase domain"/>
    <property type="match status" value="1"/>
</dbReference>
<dbReference type="PANTHER" id="PTHR13295">
    <property type="entry name" value="GLUTAMATE CYSTEINE LIGASE REGULATORY SUBUNIT"/>
    <property type="match status" value="1"/>
</dbReference>
<dbReference type="WBParaSite" id="GPLIN_000735700">
    <property type="protein sequence ID" value="GPLIN_000735700"/>
    <property type="gene ID" value="GPLIN_000735700"/>
</dbReference>
<reference evidence="11" key="2">
    <citation type="submission" date="2016-06" db="UniProtKB">
        <authorList>
            <consortium name="WormBaseParasite"/>
        </authorList>
    </citation>
    <scope>IDENTIFICATION</scope>
</reference>
<protein>
    <recommendedName>
        <fullName evidence="7">GCS light chain</fullName>
    </recommendedName>
    <alternativeName>
        <fullName evidence="5">Gamma-ECS regulatory subunit</fullName>
    </alternativeName>
    <alternativeName>
        <fullName evidence="8">Gamma-glutamylcysteine synthetase regulatory subunit</fullName>
    </alternativeName>
    <alternativeName>
        <fullName evidence="6">Glutamate--cysteine ligase modifier subunit</fullName>
    </alternativeName>
</protein>
<keyword evidence="4" id="KW-0317">Glutathione biosynthesis</keyword>
<evidence type="ECO:0000256" key="8">
    <source>
        <dbReference type="ARBA" id="ARBA00032926"/>
    </source>
</evidence>
<evidence type="ECO:0000256" key="4">
    <source>
        <dbReference type="ARBA" id="ARBA00022684"/>
    </source>
</evidence>
<comment type="subunit">
    <text evidence="3">Heterodimer of a catalytic heavy chain and a regulatory light chain.</text>
</comment>
<dbReference type="InterPro" id="IPR036812">
    <property type="entry name" value="NAD(P)_OxRdtase_dom_sf"/>
</dbReference>
<name>A0A183C3B3_GLOPA</name>
<evidence type="ECO:0000313" key="10">
    <source>
        <dbReference type="Proteomes" id="UP000050741"/>
    </source>
</evidence>
<comment type="similarity">
    <text evidence="2">Belongs to the aldo/keto reductase family. Glutamate--cysteine ligase light chain subfamily.</text>
</comment>
<evidence type="ECO:0000313" key="11">
    <source>
        <dbReference type="WBParaSite" id="GPLIN_000735700"/>
    </source>
</evidence>
<dbReference type="UniPathway" id="UPA00142">
    <property type="reaction ID" value="UER00209"/>
</dbReference>
<dbReference type="GO" id="GO:0035226">
    <property type="term" value="F:glutamate-cysteine ligase catalytic subunit binding"/>
    <property type="evidence" value="ECO:0007669"/>
    <property type="project" value="InterPro"/>
</dbReference>
<evidence type="ECO:0000256" key="5">
    <source>
        <dbReference type="ARBA" id="ARBA00030406"/>
    </source>
</evidence>
<dbReference type="SUPFAM" id="SSF51430">
    <property type="entry name" value="NAD(P)-linked oxidoreductase"/>
    <property type="match status" value="1"/>
</dbReference>
<dbReference type="GO" id="GO:0030234">
    <property type="term" value="F:enzyme regulator activity"/>
    <property type="evidence" value="ECO:0007669"/>
    <property type="project" value="TreeGrafter"/>
</dbReference>
<feature type="compositionally biased region" description="Low complexity" evidence="9">
    <location>
        <begin position="875"/>
        <end position="888"/>
    </location>
</feature>
<feature type="region of interest" description="Disordered" evidence="9">
    <location>
        <begin position="1047"/>
        <end position="1093"/>
    </location>
</feature>
<dbReference type="PANTHER" id="PTHR13295:SF4">
    <property type="entry name" value="GLUTAMATE--CYSTEINE LIGASE REGULATORY SUBUNIT"/>
    <property type="match status" value="1"/>
</dbReference>
<evidence type="ECO:0000256" key="9">
    <source>
        <dbReference type="SAM" id="MobiDB-lite"/>
    </source>
</evidence>
<comment type="pathway">
    <text evidence="1">Sulfur metabolism; glutathione biosynthesis; glutathione from L-cysteine and L-glutamate: step 1/2.</text>
</comment>
<proteinExistence type="inferred from homology"/>
<dbReference type="SUPFAM" id="SSF52058">
    <property type="entry name" value="L domain-like"/>
    <property type="match status" value="1"/>
</dbReference>
<evidence type="ECO:0000256" key="6">
    <source>
        <dbReference type="ARBA" id="ARBA00031154"/>
    </source>
</evidence>
<dbReference type="GO" id="GO:0006750">
    <property type="term" value="P:glutathione biosynthetic process"/>
    <property type="evidence" value="ECO:0007669"/>
    <property type="project" value="UniProtKB-UniPathway"/>
</dbReference>
<dbReference type="GO" id="GO:0017109">
    <property type="term" value="C:glutamate-cysteine ligase complex"/>
    <property type="evidence" value="ECO:0007669"/>
    <property type="project" value="TreeGrafter"/>
</dbReference>
<evidence type="ECO:0000256" key="7">
    <source>
        <dbReference type="ARBA" id="ARBA00031732"/>
    </source>
</evidence>
<dbReference type="Proteomes" id="UP000050741">
    <property type="component" value="Unassembled WGS sequence"/>
</dbReference>
<dbReference type="AlphaFoldDB" id="A0A183C3B3"/>
<organism evidence="10 11">
    <name type="scientific">Globodera pallida</name>
    <name type="common">Potato cyst nematode worm</name>
    <name type="synonym">Heterodera pallida</name>
    <dbReference type="NCBI Taxonomy" id="36090"/>
    <lineage>
        <taxon>Eukaryota</taxon>
        <taxon>Metazoa</taxon>
        <taxon>Ecdysozoa</taxon>
        <taxon>Nematoda</taxon>
        <taxon>Chromadorea</taxon>
        <taxon>Rhabditida</taxon>
        <taxon>Tylenchina</taxon>
        <taxon>Tylenchomorpha</taxon>
        <taxon>Tylenchoidea</taxon>
        <taxon>Heteroderidae</taxon>
        <taxon>Heteroderinae</taxon>
        <taxon>Globodera</taxon>
    </lineage>
</organism>